<gene>
    <name evidence="2" type="ORF">QYE76_044169</name>
</gene>
<reference evidence="2" key="1">
    <citation type="submission" date="2023-07" db="EMBL/GenBank/DDBJ databases">
        <title>A chromosome-level genome assembly of Lolium multiflorum.</title>
        <authorList>
            <person name="Chen Y."/>
            <person name="Copetti D."/>
            <person name="Kolliker R."/>
            <person name="Studer B."/>
        </authorList>
    </citation>
    <scope>NUCLEOTIDE SEQUENCE</scope>
    <source>
        <strain evidence="2">02402/16</strain>
        <tissue evidence="2">Leaf</tissue>
    </source>
</reference>
<sequence length="815" mass="92747">MDASRKRARTGSTSADDRLSALPDALIHTIMSFLKAHQVVQTCVLAKRWRHLWRSVPNLDIDLPEFNSKMDEHDWAAIKARYEKFVDFADFLMFHRHQHGTLLDTFRLHVDATHQARPADAARWVRRGLQCSPRVLHIHSSLREGYDHKAEMPLELRCGPPGSCRLTKLQLLDLSLKSSFAEQISSVCDVLQELELRSCSIWFTIFTSPSLKNLIIDRCRAPYSELTITAPQLASLHLNLEASYDSVVLLNEMVSLVKASIHNWIKYRGNVAHDNHCKLLSSLSNVTSLELLGFPIRLVPDEEAVKFPTFKNLTTLLLDDCELGEKFQLLQHFMQNSPDLERLILKCCQLVFLAIRLLLDVDFLLPLCKGCVFNCNRWSAGFSISASMDASRKKARTGSTSAEDRLSALPDALVHTIMSFLKAHQVVQTSVLAKRWRHLWRSVPNLDIDLPEFNRKIMDWDLVRPGYEKFADFTDYLLFHRHQDGSLLDTFRLHLSCAYQARPGDAGRWVRRGLKCSPRVLHVQYHHSHGAAEVPLELGSGPSSSCRLTKLHLLGLSLDFSFAEQILSVCHVLVELEIRKCSIYFQKITSPSLKNLTMDGSHAGYVGFGDPLNQLIITAPHLVYLHLNLETRDHILVLVNEMSSLVKASMRVQISHPQEVSCQFEILRGLFNVTSLELLGFSMMVPDKKPIKTFKNLTTLLLDECDLGDKFQLLRHLLQNSPNLVRLVVKFCQFAEGSKRWKGKARSKKKSSQRQDVVDFNCSKLRYTDIVYKSGDNVRQLVNILLDISDHLPENVITLTKVDTTVYPSDDSESE</sequence>
<evidence type="ECO:0000259" key="1">
    <source>
        <dbReference type="SMART" id="SM00256"/>
    </source>
</evidence>
<name>A0AAD8TKK8_LOLMU</name>
<dbReference type="Proteomes" id="UP001231189">
    <property type="component" value="Unassembled WGS sequence"/>
</dbReference>
<dbReference type="PANTHER" id="PTHR34223">
    <property type="entry name" value="OS11G0201299 PROTEIN"/>
    <property type="match status" value="1"/>
</dbReference>
<dbReference type="Gene3D" id="1.20.1280.50">
    <property type="match status" value="2"/>
</dbReference>
<dbReference type="InterPro" id="IPR036047">
    <property type="entry name" value="F-box-like_dom_sf"/>
</dbReference>
<keyword evidence="3" id="KW-1185">Reference proteome</keyword>
<dbReference type="PANTHER" id="PTHR34223:SF51">
    <property type="entry name" value="OS06G0556300 PROTEIN"/>
    <property type="match status" value="1"/>
</dbReference>
<protein>
    <recommendedName>
        <fullName evidence="1">F-box domain-containing protein</fullName>
    </recommendedName>
</protein>
<dbReference type="SMART" id="SM00256">
    <property type="entry name" value="FBOX"/>
    <property type="match status" value="2"/>
</dbReference>
<dbReference type="Pfam" id="PF00646">
    <property type="entry name" value="F-box"/>
    <property type="match status" value="2"/>
</dbReference>
<dbReference type="AlphaFoldDB" id="A0AAD8TKK8"/>
<proteinExistence type="predicted"/>
<dbReference type="InterPro" id="IPR001810">
    <property type="entry name" value="F-box_dom"/>
</dbReference>
<evidence type="ECO:0000313" key="3">
    <source>
        <dbReference type="Proteomes" id="UP001231189"/>
    </source>
</evidence>
<dbReference type="InterPro" id="IPR032675">
    <property type="entry name" value="LRR_dom_sf"/>
</dbReference>
<evidence type="ECO:0000313" key="2">
    <source>
        <dbReference type="EMBL" id="KAK1683321.1"/>
    </source>
</evidence>
<comment type="caution">
    <text evidence="2">The sequence shown here is derived from an EMBL/GenBank/DDBJ whole genome shotgun (WGS) entry which is preliminary data.</text>
</comment>
<accession>A0AAD8TKK8</accession>
<dbReference type="SUPFAM" id="SSF52047">
    <property type="entry name" value="RNI-like"/>
    <property type="match status" value="2"/>
</dbReference>
<dbReference type="InterPro" id="IPR053781">
    <property type="entry name" value="F-box_AtFBL13-like"/>
</dbReference>
<dbReference type="Gene3D" id="3.80.10.10">
    <property type="entry name" value="Ribonuclease Inhibitor"/>
    <property type="match status" value="2"/>
</dbReference>
<organism evidence="2 3">
    <name type="scientific">Lolium multiflorum</name>
    <name type="common">Italian ryegrass</name>
    <name type="synonym">Lolium perenne subsp. multiflorum</name>
    <dbReference type="NCBI Taxonomy" id="4521"/>
    <lineage>
        <taxon>Eukaryota</taxon>
        <taxon>Viridiplantae</taxon>
        <taxon>Streptophyta</taxon>
        <taxon>Embryophyta</taxon>
        <taxon>Tracheophyta</taxon>
        <taxon>Spermatophyta</taxon>
        <taxon>Magnoliopsida</taxon>
        <taxon>Liliopsida</taxon>
        <taxon>Poales</taxon>
        <taxon>Poaceae</taxon>
        <taxon>BOP clade</taxon>
        <taxon>Pooideae</taxon>
        <taxon>Poodae</taxon>
        <taxon>Poeae</taxon>
        <taxon>Poeae Chloroplast Group 2 (Poeae type)</taxon>
        <taxon>Loliodinae</taxon>
        <taxon>Loliinae</taxon>
        <taxon>Lolium</taxon>
    </lineage>
</organism>
<dbReference type="CDD" id="cd22160">
    <property type="entry name" value="F-box_AtFBL13-like"/>
    <property type="match status" value="2"/>
</dbReference>
<feature type="domain" description="F-box" evidence="1">
    <location>
        <begin position="22"/>
        <end position="61"/>
    </location>
</feature>
<dbReference type="EMBL" id="JAUUTY010000002">
    <property type="protein sequence ID" value="KAK1683321.1"/>
    <property type="molecule type" value="Genomic_DNA"/>
</dbReference>
<dbReference type="SUPFAM" id="SSF81383">
    <property type="entry name" value="F-box domain"/>
    <property type="match status" value="2"/>
</dbReference>
<dbReference type="InterPro" id="IPR053197">
    <property type="entry name" value="F-box_SCFL_complex_component"/>
</dbReference>
<feature type="domain" description="F-box" evidence="1">
    <location>
        <begin position="409"/>
        <end position="448"/>
    </location>
</feature>